<dbReference type="InterPro" id="IPR000531">
    <property type="entry name" value="Beta-barrel_TonB"/>
</dbReference>
<dbReference type="EMBL" id="SDHX01000002">
    <property type="protein sequence ID" value="RXK53626.1"/>
    <property type="molecule type" value="Genomic_DNA"/>
</dbReference>
<evidence type="ECO:0000259" key="7">
    <source>
        <dbReference type="Pfam" id="PF07715"/>
    </source>
</evidence>
<evidence type="ECO:0000256" key="3">
    <source>
        <dbReference type="ARBA" id="ARBA00023237"/>
    </source>
</evidence>
<dbReference type="Gene3D" id="2.60.40.1120">
    <property type="entry name" value="Carboxypeptidase-like, regulatory domain"/>
    <property type="match status" value="1"/>
</dbReference>
<dbReference type="InterPro" id="IPR012910">
    <property type="entry name" value="Plug_dom"/>
</dbReference>
<dbReference type="Gene3D" id="2.40.170.20">
    <property type="entry name" value="TonB-dependent receptor, beta-barrel domain"/>
    <property type="match status" value="1"/>
</dbReference>
<dbReference type="RefSeq" id="WP_129049497.1">
    <property type="nucleotide sequence ID" value="NZ_SDHX01000002.1"/>
</dbReference>
<gene>
    <name evidence="8" type="ORF">ESB00_18220</name>
</gene>
<evidence type="ECO:0000259" key="6">
    <source>
        <dbReference type="Pfam" id="PF00593"/>
    </source>
</evidence>
<name>A0A4V1M634_9BACT</name>
<dbReference type="Pfam" id="PF13620">
    <property type="entry name" value="CarboxypepD_reg"/>
    <property type="match status" value="1"/>
</dbReference>
<organism evidence="8 9">
    <name type="scientific">Oleiharenicola lentus</name>
    <dbReference type="NCBI Taxonomy" id="2508720"/>
    <lineage>
        <taxon>Bacteria</taxon>
        <taxon>Pseudomonadati</taxon>
        <taxon>Verrucomicrobiota</taxon>
        <taxon>Opitutia</taxon>
        <taxon>Opitutales</taxon>
        <taxon>Opitutaceae</taxon>
        <taxon>Oleiharenicola</taxon>
    </lineage>
</organism>
<dbReference type="InterPro" id="IPR037066">
    <property type="entry name" value="Plug_dom_sf"/>
</dbReference>
<feature type="signal peptide" evidence="5">
    <location>
        <begin position="1"/>
        <end position="37"/>
    </location>
</feature>
<dbReference type="SUPFAM" id="SSF56935">
    <property type="entry name" value="Porins"/>
    <property type="match status" value="1"/>
</dbReference>
<keyword evidence="8" id="KW-0675">Receptor</keyword>
<evidence type="ECO:0000256" key="5">
    <source>
        <dbReference type="SAM" id="SignalP"/>
    </source>
</evidence>
<feature type="domain" description="TonB-dependent receptor-like beta-barrel" evidence="6">
    <location>
        <begin position="540"/>
        <end position="1099"/>
    </location>
</feature>
<dbReference type="Pfam" id="PF07715">
    <property type="entry name" value="Plug"/>
    <property type="match status" value="1"/>
</dbReference>
<comment type="similarity">
    <text evidence="4">Belongs to the TonB-dependent receptor family.</text>
</comment>
<evidence type="ECO:0000256" key="1">
    <source>
        <dbReference type="ARBA" id="ARBA00004442"/>
    </source>
</evidence>
<dbReference type="InterPro" id="IPR036942">
    <property type="entry name" value="Beta-barrel_TonB_sf"/>
</dbReference>
<dbReference type="PANTHER" id="PTHR40980:SF4">
    <property type="entry name" value="TONB-DEPENDENT RECEPTOR-LIKE BETA-BARREL DOMAIN-CONTAINING PROTEIN"/>
    <property type="match status" value="1"/>
</dbReference>
<comment type="caution">
    <text evidence="8">The sequence shown here is derived from an EMBL/GenBank/DDBJ whole genome shotgun (WGS) entry which is preliminary data.</text>
</comment>
<dbReference type="GO" id="GO:0030246">
    <property type="term" value="F:carbohydrate binding"/>
    <property type="evidence" value="ECO:0007669"/>
    <property type="project" value="InterPro"/>
</dbReference>
<accession>A0A4V1M634</accession>
<keyword evidence="4" id="KW-0798">TonB box</keyword>
<dbReference type="Pfam" id="PF00593">
    <property type="entry name" value="TonB_dep_Rec_b-barrel"/>
    <property type="match status" value="1"/>
</dbReference>
<dbReference type="InterPro" id="IPR013784">
    <property type="entry name" value="Carb-bd-like_fold"/>
</dbReference>
<feature type="chain" id="PRO_5020516641" evidence="5">
    <location>
        <begin position="38"/>
        <end position="1142"/>
    </location>
</feature>
<comment type="subcellular location">
    <subcellularLocation>
        <location evidence="1 4">Cell outer membrane</location>
    </subcellularLocation>
</comment>
<dbReference type="AlphaFoldDB" id="A0A4V1M634"/>
<proteinExistence type="inferred from homology"/>
<dbReference type="Gene3D" id="2.170.130.10">
    <property type="entry name" value="TonB-dependent receptor, plug domain"/>
    <property type="match status" value="1"/>
</dbReference>
<feature type="domain" description="TonB-dependent receptor plug" evidence="7">
    <location>
        <begin position="158"/>
        <end position="269"/>
    </location>
</feature>
<keyword evidence="9" id="KW-1185">Reference proteome</keyword>
<sequence length="1142" mass="124051">MCCTSLNRAGLFASTRGLIRSVVSVLAAVALCVPAFAQSPATGVIRGKIQNASNGAYLENATVEIEGTSRIAVTNGYGEFEIRGVPAGEVTLKASYVGQPVQMATVTVAENGEVNQDFTFRGAAGKDGVVQLDPFTVNVERYSNARAVAIAAERNAVNIKNVVSIEEFGEIPSGNVGEFVKFLPGIQIDYGSSNGNNQGYSENRANGVSVRGFGPEDTTILIDGLPVAATVPGNLTRQVGLDQMSINNASRVELIKVATPDIPANSVGGQINLITRSSFEFPKPSYSASFFFNFNPDYFDFEKTPGPVNKSTFKMSPGTNFSASYPFSKTFGVTLSGSIQQEYSQNFRAQPVWNNSWNASFNNATAIVNGAGVRASIANPLMTRYQVTDAPSITDTQSANLRVDWKPSPNQNLRANVQYSTYETAEAQRRLDFRPTLAAGADWNEFQSIGTTANSTTAMTLTTRDRIGDTVSASVNYDINLLGFKIEVAGSTSKSVSDFKDEENGHYSGLDLNLNPSRVALYLGEDGIPSNVETYWRAGGTNTTSTIKDYTQIANWSIADAKAFSGESHNERTINLYKVDVSRAIDFLPFLQRNPVNLKFGARRDEEENVKDGRGTGYRQVLKTGATFVTADIIDDHYVGYSPGFGLRPQQWASTYKLFELNKANNLFEEPLDGADAVNNYNSFVNQNKQLKETTDAWYAMLTGSFLDGRLSLVGGARQESRARVGRTPFTDSKWNYLKQADGSIWTNATLAPNGVRINSTADNLFATGATGDALRAALTAAGISFPTAIYGAQTTDIRSAKLFKQPLREINQKVTGDPSYSLNAAFKLTKKIDLKVAYSRSFKQQPLEDGSVGVLSGNNLTIVEYTVAEQASQNGALGQITVANPGLKPETAQNWDFEVAYYTDSGGKFTASYYTKEVKNATQSFTTYSGTPGFDQALSALGFAPAEFDGWRMVTSANSTRLQKTSGWEFFASQDFSKLGDWGRRFSAFVSFAMTDFPPPSPAEPYTITNPNGTTTTLTPAIATVTLRADRFGGAGLQFSGERFSAQIRGTYRNDNQNGSTTVLNDGTEMRRIDPGETRIDVNLGFMISKNYSLFASGRDVFNGERDQIWRHSAGLLPDYASLADRKRFGAAWSVGVRGTW</sequence>
<dbReference type="OrthoDB" id="176368at2"/>
<protein>
    <submittedName>
        <fullName evidence="8">TonB-dependent receptor</fullName>
    </submittedName>
</protein>
<keyword evidence="5" id="KW-0732">Signal</keyword>
<dbReference type="GO" id="GO:0009279">
    <property type="term" value="C:cell outer membrane"/>
    <property type="evidence" value="ECO:0007669"/>
    <property type="project" value="UniProtKB-SubCell"/>
</dbReference>
<keyword evidence="3" id="KW-0998">Cell outer membrane</keyword>
<reference evidence="8 9" key="1">
    <citation type="submission" date="2019-01" db="EMBL/GenBank/DDBJ databases">
        <title>Lacunisphaera sp. strain TWA-58.</title>
        <authorList>
            <person name="Chen W.-M."/>
        </authorList>
    </citation>
    <scope>NUCLEOTIDE SEQUENCE [LARGE SCALE GENOMIC DNA]</scope>
    <source>
        <strain evidence="8 9">TWA-58</strain>
    </source>
</reference>
<evidence type="ECO:0000256" key="4">
    <source>
        <dbReference type="RuleBase" id="RU003357"/>
    </source>
</evidence>
<dbReference type="SUPFAM" id="SSF49452">
    <property type="entry name" value="Starch-binding domain-like"/>
    <property type="match status" value="1"/>
</dbReference>
<dbReference type="Proteomes" id="UP000290218">
    <property type="component" value="Unassembled WGS sequence"/>
</dbReference>
<dbReference type="PANTHER" id="PTHR40980">
    <property type="entry name" value="PLUG DOMAIN-CONTAINING PROTEIN"/>
    <property type="match status" value="1"/>
</dbReference>
<evidence type="ECO:0000256" key="2">
    <source>
        <dbReference type="ARBA" id="ARBA00023136"/>
    </source>
</evidence>
<evidence type="ECO:0000313" key="8">
    <source>
        <dbReference type="EMBL" id="RXK53626.1"/>
    </source>
</evidence>
<evidence type="ECO:0000313" key="9">
    <source>
        <dbReference type="Proteomes" id="UP000290218"/>
    </source>
</evidence>
<keyword evidence="2 4" id="KW-0472">Membrane</keyword>